<dbReference type="Pfam" id="PF13279">
    <property type="entry name" value="4HBT_2"/>
    <property type="match status" value="1"/>
</dbReference>
<dbReference type="EMBL" id="CAJA01000315">
    <property type="protein sequence ID" value="CCH74101.1"/>
    <property type="molecule type" value="Genomic_DNA"/>
</dbReference>
<dbReference type="NCBIfam" id="TIGR00051">
    <property type="entry name" value="YbgC/FadM family acyl-CoA thioesterase"/>
    <property type="match status" value="1"/>
</dbReference>
<reference evidence="3 4" key="1">
    <citation type="journal article" date="2013" name="ISME J.">
        <title>A metabolic model for members of the genus Tetrasphaera involved in enhanced biological phosphorus removal.</title>
        <authorList>
            <person name="Kristiansen R."/>
            <person name="Nguyen H.T.T."/>
            <person name="Saunders A.M."/>
            <person name="Nielsen J.L."/>
            <person name="Wimmer R."/>
            <person name="Le V.Q."/>
            <person name="McIlroy S.J."/>
            <person name="Petrovski S."/>
            <person name="Seviour R.J."/>
            <person name="Calteau A."/>
            <person name="Nielsen K.L."/>
            <person name="Nielsen P.H."/>
        </authorList>
    </citation>
    <scope>NUCLEOTIDE SEQUENCE [LARGE SCALE GENOMIC DNA]</scope>
    <source>
        <strain evidence="3 4">Ben110</strain>
    </source>
</reference>
<sequence>MPERVSYRVYYEDTDSLGVVYYANYFKYFERGRSEFLRAHGHDVADLNARGFGLVVHAVSATFRKPAALGELVEVVTSFAVTSSYRGRFTQRVERDGELLVDGVVDVVCLDGSGQLIEMPAELTALSGP</sequence>
<dbReference type="GO" id="GO:0047617">
    <property type="term" value="F:fatty acyl-CoA hydrolase activity"/>
    <property type="evidence" value="ECO:0007669"/>
    <property type="project" value="TreeGrafter"/>
</dbReference>
<dbReference type="EC" id="3.1.2.-" evidence="3"/>
<dbReference type="AlphaFoldDB" id="W6JZ90"/>
<comment type="caution">
    <text evidence="3">The sequence shown here is derived from an EMBL/GenBank/DDBJ whole genome shotgun (WGS) entry which is preliminary data.</text>
</comment>
<dbReference type="SUPFAM" id="SSF54637">
    <property type="entry name" value="Thioesterase/thiol ester dehydrase-isomerase"/>
    <property type="match status" value="1"/>
</dbReference>
<evidence type="ECO:0000313" key="4">
    <source>
        <dbReference type="Proteomes" id="UP000035763"/>
    </source>
</evidence>
<name>W6JZ90_9MICO</name>
<dbReference type="InterPro" id="IPR050563">
    <property type="entry name" value="4-hydroxybenzoyl-CoA_TE"/>
</dbReference>
<evidence type="ECO:0000256" key="2">
    <source>
        <dbReference type="ARBA" id="ARBA00022801"/>
    </source>
</evidence>
<protein>
    <submittedName>
        <fullName evidence="3">Acyl-CoA thioester hydrolase YbgC</fullName>
        <ecNumber evidence="3">3.1.2.-</ecNumber>
    </submittedName>
</protein>
<dbReference type="InterPro" id="IPR029069">
    <property type="entry name" value="HotDog_dom_sf"/>
</dbReference>
<dbReference type="PANTHER" id="PTHR31793">
    <property type="entry name" value="4-HYDROXYBENZOYL-COA THIOESTERASE FAMILY MEMBER"/>
    <property type="match status" value="1"/>
</dbReference>
<dbReference type="CDD" id="cd00586">
    <property type="entry name" value="4HBT"/>
    <property type="match status" value="1"/>
</dbReference>
<evidence type="ECO:0000313" key="3">
    <source>
        <dbReference type="EMBL" id="CCH74101.1"/>
    </source>
</evidence>
<evidence type="ECO:0000256" key="1">
    <source>
        <dbReference type="ARBA" id="ARBA00005953"/>
    </source>
</evidence>
<organism evidence="3 4">
    <name type="scientific">Nostocoides australiense Ben110</name>
    <dbReference type="NCBI Taxonomy" id="1193182"/>
    <lineage>
        <taxon>Bacteria</taxon>
        <taxon>Bacillati</taxon>
        <taxon>Actinomycetota</taxon>
        <taxon>Actinomycetes</taxon>
        <taxon>Micrococcales</taxon>
        <taxon>Intrasporangiaceae</taxon>
        <taxon>Nostocoides</taxon>
    </lineage>
</organism>
<dbReference type="OrthoDB" id="4773251at2"/>
<gene>
    <name evidence="3" type="primary">ybgC</name>
    <name evidence="3" type="ORF">BN11_3820019</name>
</gene>
<dbReference type="PANTHER" id="PTHR31793:SF37">
    <property type="entry name" value="ACYL-COA THIOESTER HYDROLASE YBGC"/>
    <property type="match status" value="1"/>
</dbReference>
<keyword evidence="4" id="KW-1185">Reference proteome</keyword>
<dbReference type="RefSeq" id="WP_048699599.1">
    <property type="nucleotide sequence ID" value="NZ_HG764815.1"/>
</dbReference>
<dbReference type="InterPro" id="IPR006684">
    <property type="entry name" value="YbgC/YbaW"/>
</dbReference>
<dbReference type="Gene3D" id="3.10.129.10">
    <property type="entry name" value="Hotdog Thioesterase"/>
    <property type="match status" value="1"/>
</dbReference>
<dbReference type="Proteomes" id="UP000035763">
    <property type="component" value="Unassembled WGS sequence"/>
</dbReference>
<keyword evidence="2 3" id="KW-0378">Hydrolase</keyword>
<proteinExistence type="inferred from homology"/>
<dbReference type="STRING" id="1193182.BN11_3820019"/>
<accession>W6JZ90</accession>
<dbReference type="PIRSF" id="PIRSF003230">
    <property type="entry name" value="YbgC"/>
    <property type="match status" value="1"/>
</dbReference>
<comment type="similarity">
    <text evidence="1">Belongs to the 4-hydroxybenzoyl-CoA thioesterase family.</text>
</comment>